<feature type="transmembrane region" description="Helical" evidence="1">
    <location>
        <begin position="415"/>
        <end position="434"/>
    </location>
</feature>
<evidence type="ECO:0000256" key="1">
    <source>
        <dbReference type="SAM" id="Phobius"/>
    </source>
</evidence>
<dbReference type="EMBL" id="SMJZ01000001">
    <property type="protein sequence ID" value="TDC11500.1"/>
    <property type="molecule type" value="Genomic_DNA"/>
</dbReference>
<protein>
    <recommendedName>
        <fullName evidence="4">DUF2029 domain-containing protein</fullName>
    </recommendedName>
</protein>
<feature type="transmembrane region" description="Helical" evidence="1">
    <location>
        <begin position="96"/>
        <end position="114"/>
    </location>
</feature>
<name>A0A4R4NTX6_9ACTN</name>
<feature type="transmembrane region" description="Helical" evidence="1">
    <location>
        <begin position="21"/>
        <end position="41"/>
    </location>
</feature>
<dbReference type="Proteomes" id="UP000295157">
    <property type="component" value="Unassembled WGS sequence"/>
</dbReference>
<comment type="caution">
    <text evidence="2">The sequence shown here is derived from an EMBL/GenBank/DDBJ whole genome shotgun (WGS) entry which is preliminary data.</text>
</comment>
<feature type="transmembrane region" description="Helical" evidence="1">
    <location>
        <begin position="169"/>
        <end position="190"/>
    </location>
</feature>
<feature type="transmembrane region" description="Helical" evidence="1">
    <location>
        <begin position="291"/>
        <end position="312"/>
    </location>
</feature>
<dbReference type="OrthoDB" id="146715at2"/>
<dbReference type="AlphaFoldDB" id="A0A4R4NTX6"/>
<feature type="transmembrane region" description="Helical" evidence="1">
    <location>
        <begin position="202"/>
        <end position="219"/>
    </location>
</feature>
<reference evidence="2 3" key="1">
    <citation type="submission" date="2019-02" db="EMBL/GenBank/DDBJ databases">
        <title>Draft genome sequences of novel Actinobacteria.</title>
        <authorList>
            <person name="Sahin N."/>
            <person name="Ay H."/>
            <person name="Saygin H."/>
        </authorList>
    </citation>
    <scope>NUCLEOTIDE SEQUENCE [LARGE SCALE GENOMIC DNA]</scope>
    <source>
        <strain evidence="2 3">KC201</strain>
    </source>
</reference>
<proteinExistence type="predicted"/>
<organism evidence="2 3">
    <name type="scientific">Nonomuraea longispora</name>
    <dbReference type="NCBI Taxonomy" id="1848320"/>
    <lineage>
        <taxon>Bacteria</taxon>
        <taxon>Bacillati</taxon>
        <taxon>Actinomycetota</taxon>
        <taxon>Actinomycetes</taxon>
        <taxon>Streptosporangiales</taxon>
        <taxon>Streptosporangiaceae</taxon>
        <taxon>Nonomuraea</taxon>
    </lineage>
</organism>
<feature type="transmembrane region" description="Helical" evidence="1">
    <location>
        <begin position="349"/>
        <end position="369"/>
    </location>
</feature>
<evidence type="ECO:0000313" key="2">
    <source>
        <dbReference type="EMBL" id="TDC11500.1"/>
    </source>
</evidence>
<keyword evidence="3" id="KW-1185">Reference proteome</keyword>
<keyword evidence="1" id="KW-1133">Transmembrane helix</keyword>
<feature type="transmembrane region" description="Helical" evidence="1">
    <location>
        <begin position="318"/>
        <end position="337"/>
    </location>
</feature>
<evidence type="ECO:0008006" key="4">
    <source>
        <dbReference type="Google" id="ProtNLM"/>
    </source>
</evidence>
<feature type="transmembrane region" description="Helical" evidence="1">
    <location>
        <begin position="248"/>
        <end position="270"/>
    </location>
</feature>
<sequence>MSIRAAERPTNHVPREADNRLAATVETVLIIIGFAGMLFLLPRLDWGDGSVRYHQLTALLEQGALPEGKYSMVGPLFSAPLWLIGKIGGSPDWWTLRYNLFLLVGGVAFVWFTLRDLLPRPLLRRFILLLIFASMFAHHQLGYNGEMFTAILVLVGSVALIGGRTWPGWLAVAIGVANTPATLPALIMMVAKWVWDVPRLRWVLVVLTAVGLVMAEAWLRRGSPLATGYEGDDRGNRTIMPYSGLPGFSYPIFFGVLSLVLSFGKGLLFFAPGLFLPVRQRLRDLAAGRQLYDLWLAFVLGLLLLYAMYWSWSGSSFWGPRYLLFAAVPAAFALAVRCHRPGDSAGADLVTVLALGLSIWVGLNGAVFGDVDVPKVCWPDGAGQYEAPICFYTPEFSALWYPFVAGGKPLSAGQWIYLTYGLAVGVYLLAGPLLRLVGHLRTWMGFATARIRAVQW</sequence>
<dbReference type="RefSeq" id="WP_132328554.1">
    <property type="nucleotide sequence ID" value="NZ_SMJZ01000001.1"/>
</dbReference>
<gene>
    <name evidence="2" type="ORF">E1267_00770</name>
</gene>
<accession>A0A4R4NTX6</accession>
<evidence type="ECO:0000313" key="3">
    <source>
        <dbReference type="Proteomes" id="UP000295157"/>
    </source>
</evidence>
<keyword evidence="1" id="KW-0472">Membrane</keyword>
<keyword evidence="1" id="KW-0812">Transmembrane</keyword>